<evidence type="ECO:0000313" key="12">
    <source>
        <dbReference type="Proteomes" id="UP000063308"/>
    </source>
</evidence>
<protein>
    <recommendedName>
        <fullName evidence="9">Ca(2+)/H(+) antiporter</fullName>
    </recommendedName>
</protein>
<feature type="transmembrane region" description="Helical" evidence="9">
    <location>
        <begin position="175"/>
        <end position="195"/>
    </location>
</feature>
<dbReference type="PANTHER" id="PTHR31503">
    <property type="entry name" value="VACUOLAR CALCIUM ION TRANSPORTER"/>
    <property type="match status" value="1"/>
</dbReference>
<comment type="subcellular location">
    <subcellularLocation>
        <location evidence="1">Endomembrane system</location>
        <topology evidence="1">Multi-pass membrane protein</topology>
    </subcellularLocation>
</comment>
<evidence type="ECO:0000313" key="11">
    <source>
        <dbReference type="EMBL" id="BAR59871.1"/>
    </source>
</evidence>
<dbReference type="EMBL" id="AP014685">
    <property type="protein sequence ID" value="BAR59871.1"/>
    <property type="molecule type" value="Genomic_DNA"/>
</dbReference>
<feature type="transmembrane region" description="Helical" evidence="9">
    <location>
        <begin position="288"/>
        <end position="312"/>
    </location>
</feature>
<dbReference type="GO" id="GO:0006874">
    <property type="term" value="P:intracellular calcium ion homeostasis"/>
    <property type="evidence" value="ECO:0007669"/>
    <property type="project" value="TreeGrafter"/>
</dbReference>
<keyword evidence="2 9" id="KW-0813">Transport</keyword>
<dbReference type="PANTHER" id="PTHR31503:SF22">
    <property type="entry name" value="VACUOLAR CALCIUM ION TRANSPORTER"/>
    <property type="match status" value="1"/>
</dbReference>
<evidence type="ECO:0000259" key="10">
    <source>
        <dbReference type="Pfam" id="PF01699"/>
    </source>
</evidence>
<feature type="domain" description="Sodium/calcium exchanger membrane region" evidence="10">
    <location>
        <begin position="40"/>
        <end position="195"/>
    </location>
</feature>
<dbReference type="GO" id="GO:0012505">
    <property type="term" value="C:endomembrane system"/>
    <property type="evidence" value="ECO:0007669"/>
    <property type="project" value="UniProtKB-SubCell"/>
</dbReference>
<feature type="transmembrane region" description="Helical" evidence="9">
    <location>
        <begin position="137"/>
        <end position="155"/>
    </location>
</feature>
<evidence type="ECO:0000256" key="9">
    <source>
        <dbReference type="RuleBase" id="RU365028"/>
    </source>
</evidence>
<feature type="transmembrane region" description="Helical" evidence="9">
    <location>
        <begin position="254"/>
        <end position="276"/>
    </location>
</feature>
<accession>A0A0E4BST1</accession>
<sequence>MERAADMQTLLREIRNTPLLWMLVFVPIVLLAEAAAPHSHTLLFVLAVLAIVPLAALLSHATEAVAAKTGDAVGGLLNATLGNLTELIIAITALRAGQYMLVKASIAGAIVTNAVFMLGACLLLGGLRYHVQEYNRAGARLSSGLLLMATVALLAPSAVADLEHLPQGGGILNKLSVGISVLLIVAYALGLLFSLGTHKELFASADHGDDKEAHWPIGIAVGTLLVVTVLVALVSEIFVESVQKAAETFGMSPAFVGFIIVSLVGAAAEFAVAFGAARKDRLDMVVSIALGSASQIALFVAPALVLLSYVVGPTPMNLQFWPGAVTMVMIATVTSAFITASGRSAWFVGALMIFIYAVFALTLYVVPPAGEG</sequence>
<keyword evidence="8 9" id="KW-0472">Membrane</keyword>
<feature type="transmembrane region" description="Helical" evidence="9">
    <location>
        <begin position="345"/>
        <end position="366"/>
    </location>
</feature>
<feature type="domain" description="Sodium/calcium exchanger membrane region" evidence="10">
    <location>
        <begin position="220"/>
        <end position="364"/>
    </location>
</feature>
<dbReference type="InterPro" id="IPR044880">
    <property type="entry name" value="NCX_ion-bd_dom_sf"/>
</dbReference>
<dbReference type="Pfam" id="PF01699">
    <property type="entry name" value="Na_Ca_ex"/>
    <property type="match status" value="2"/>
</dbReference>
<dbReference type="InterPro" id="IPR004798">
    <property type="entry name" value="CAX-like"/>
</dbReference>
<dbReference type="InterPro" id="IPR004837">
    <property type="entry name" value="NaCa_Exmemb"/>
</dbReference>
<dbReference type="NCBIfam" id="TIGR00378">
    <property type="entry name" value="cax"/>
    <property type="match status" value="1"/>
</dbReference>
<keyword evidence="5 9" id="KW-0106">Calcium</keyword>
<evidence type="ECO:0000256" key="7">
    <source>
        <dbReference type="ARBA" id="ARBA00023065"/>
    </source>
</evidence>
<organism evidence="11 12">
    <name type="scientific">Bradyrhizobium diazoefficiens</name>
    <dbReference type="NCBI Taxonomy" id="1355477"/>
    <lineage>
        <taxon>Bacteria</taxon>
        <taxon>Pseudomonadati</taxon>
        <taxon>Pseudomonadota</taxon>
        <taxon>Alphaproteobacteria</taxon>
        <taxon>Hyphomicrobiales</taxon>
        <taxon>Nitrobacteraceae</taxon>
        <taxon>Bradyrhizobium</taxon>
    </lineage>
</organism>
<dbReference type="GO" id="GO:0016020">
    <property type="term" value="C:membrane"/>
    <property type="evidence" value="ECO:0007669"/>
    <property type="project" value="InterPro"/>
</dbReference>
<name>A0A0E4BST1_9BRAD</name>
<dbReference type="Proteomes" id="UP000063308">
    <property type="component" value="Chromosome"/>
</dbReference>
<keyword evidence="4 9" id="KW-0812">Transmembrane</keyword>
<gene>
    <name evidence="11" type="ORF">NK6_6720</name>
</gene>
<feature type="transmembrane region" description="Helical" evidence="9">
    <location>
        <begin position="42"/>
        <end position="61"/>
    </location>
</feature>
<evidence type="ECO:0000256" key="8">
    <source>
        <dbReference type="ARBA" id="ARBA00023136"/>
    </source>
</evidence>
<feature type="transmembrane region" description="Helical" evidence="9">
    <location>
        <begin position="73"/>
        <end position="94"/>
    </location>
</feature>
<evidence type="ECO:0000256" key="6">
    <source>
        <dbReference type="ARBA" id="ARBA00022989"/>
    </source>
</evidence>
<evidence type="ECO:0000256" key="4">
    <source>
        <dbReference type="ARBA" id="ARBA00022692"/>
    </source>
</evidence>
<feature type="transmembrane region" description="Helical" evidence="9">
    <location>
        <begin position="106"/>
        <end position="125"/>
    </location>
</feature>
<evidence type="ECO:0000256" key="3">
    <source>
        <dbReference type="ARBA" id="ARBA00022568"/>
    </source>
</evidence>
<keyword evidence="7 9" id="KW-0406">Ion transport</keyword>
<proteinExistence type="inferred from homology"/>
<keyword evidence="6 9" id="KW-1133">Transmembrane helix</keyword>
<keyword evidence="9" id="KW-0050">Antiport</keyword>
<dbReference type="Gene3D" id="1.20.1420.30">
    <property type="entry name" value="NCX, central ion-binding region"/>
    <property type="match status" value="1"/>
</dbReference>
<evidence type="ECO:0000256" key="2">
    <source>
        <dbReference type="ARBA" id="ARBA00022448"/>
    </source>
</evidence>
<comment type="function">
    <text evidence="9">Ca(+)/H(+) antiporter that extrudes calcium in exchange for external protons.</text>
</comment>
<feature type="transmembrane region" description="Helical" evidence="9">
    <location>
        <begin position="215"/>
        <end position="234"/>
    </location>
</feature>
<keyword evidence="3 9" id="KW-0109">Calcium transport</keyword>
<reference evidence="11 12" key="1">
    <citation type="submission" date="2014-11" db="EMBL/GenBank/DDBJ databases">
        <title>Symbiosis island explosion on the genome of extra-slow-growing strains of soybean bradyrhizobia with massive insertion sequences.</title>
        <authorList>
            <person name="Iida T."/>
            <person name="Minamisawa K."/>
        </authorList>
    </citation>
    <scope>NUCLEOTIDE SEQUENCE [LARGE SCALE GENOMIC DNA]</scope>
    <source>
        <strain evidence="11 12">NK6</strain>
    </source>
</reference>
<feature type="transmembrane region" description="Helical" evidence="9">
    <location>
        <begin position="20"/>
        <end position="36"/>
    </location>
</feature>
<feature type="transmembrane region" description="Helical" evidence="9">
    <location>
        <begin position="318"/>
        <end position="338"/>
    </location>
</feature>
<dbReference type="GO" id="GO:0015369">
    <property type="term" value="F:calcium:proton antiporter activity"/>
    <property type="evidence" value="ECO:0007669"/>
    <property type="project" value="UniProtKB-UniRule"/>
</dbReference>
<dbReference type="InterPro" id="IPR004713">
    <property type="entry name" value="CaH_exchang"/>
</dbReference>
<evidence type="ECO:0000256" key="1">
    <source>
        <dbReference type="ARBA" id="ARBA00004127"/>
    </source>
</evidence>
<dbReference type="AlphaFoldDB" id="A0A0E4BST1"/>
<comment type="similarity">
    <text evidence="9">Belongs to the Ca(2+):cation antiporter (CaCA) (TC 2.A.19) family.</text>
</comment>
<evidence type="ECO:0000256" key="5">
    <source>
        <dbReference type="ARBA" id="ARBA00022837"/>
    </source>
</evidence>